<reference evidence="5 6" key="1">
    <citation type="journal article" date="2016" name="Nat. Biotechnol.">
        <title>Measurement of bacterial replication rates in microbial communities.</title>
        <authorList>
            <person name="Brown C.T."/>
            <person name="Olm M.R."/>
            <person name="Thomas B.C."/>
            <person name="Banfield J.F."/>
        </authorList>
    </citation>
    <scope>NUCLEOTIDE SEQUENCE [LARGE SCALE GENOMIC DNA]</scope>
    <source>
        <strain evidence="5">CAG:67_53_122</strain>
    </source>
</reference>
<evidence type="ECO:0000313" key="6">
    <source>
        <dbReference type="Proteomes" id="UP000187417"/>
    </source>
</evidence>
<evidence type="ECO:0000256" key="3">
    <source>
        <dbReference type="ARBA" id="ARBA00023237"/>
    </source>
</evidence>
<dbReference type="GO" id="GO:0030246">
    <property type="term" value="F:carbohydrate binding"/>
    <property type="evidence" value="ECO:0007669"/>
    <property type="project" value="InterPro"/>
</dbReference>
<organism evidence="5 6">
    <name type="scientific">Alistipes putredinis</name>
    <dbReference type="NCBI Taxonomy" id="28117"/>
    <lineage>
        <taxon>Bacteria</taxon>
        <taxon>Pseudomonadati</taxon>
        <taxon>Bacteroidota</taxon>
        <taxon>Bacteroidia</taxon>
        <taxon>Bacteroidales</taxon>
        <taxon>Rikenellaceae</taxon>
        <taxon>Alistipes</taxon>
    </lineage>
</organism>
<feature type="signal peptide" evidence="4">
    <location>
        <begin position="1"/>
        <end position="20"/>
    </location>
</feature>
<keyword evidence="5" id="KW-0176">Collagen</keyword>
<dbReference type="GO" id="GO:0009279">
    <property type="term" value="C:cell outer membrane"/>
    <property type="evidence" value="ECO:0007669"/>
    <property type="project" value="UniProtKB-SubCell"/>
</dbReference>
<evidence type="ECO:0000256" key="2">
    <source>
        <dbReference type="ARBA" id="ARBA00023136"/>
    </source>
</evidence>
<dbReference type="Gene3D" id="2.60.40.1120">
    <property type="entry name" value="Carboxypeptidase-like, regulatory domain"/>
    <property type="match status" value="1"/>
</dbReference>
<name>A0A1Q6F4U0_9BACT</name>
<proteinExistence type="predicted"/>
<dbReference type="SUPFAM" id="SSF56935">
    <property type="entry name" value="Porins"/>
    <property type="match status" value="1"/>
</dbReference>
<dbReference type="InterPro" id="IPR013784">
    <property type="entry name" value="Carb-bd-like_fold"/>
</dbReference>
<keyword evidence="3" id="KW-0998">Cell outer membrane</keyword>
<evidence type="ECO:0000313" key="5">
    <source>
        <dbReference type="EMBL" id="OKY93891.1"/>
    </source>
</evidence>
<feature type="chain" id="PRO_5012954067" evidence="4">
    <location>
        <begin position="21"/>
        <end position="924"/>
    </location>
</feature>
<gene>
    <name evidence="5" type="ORF">BHV66_07340</name>
</gene>
<dbReference type="EMBL" id="MNQH01000031">
    <property type="protein sequence ID" value="OKY93891.1"/>
    <property type="molecule type" value="Genomic_DNA"/>
</dbReference>
<dbReference type="InterPro" id="IPR036942">
    <property type="entry name" value="Beta-barrel_TonB_sf"/>
</dbReference>
<dbReference type="RefSeq" id="WP_278339374.1">
    <property type="nucleotide sequence ID" value="NZ_CAJJWD010000002.1"/>
</dbReference>
<evidence type="ECO:0000256" key="4">
    <source>
        <dbReference type="SAM" id="SignalP"/>
    </source>
</evidence>
<comment type="subcellular location">
    <subcellularLocation>
        <location evidence="1">Cell outer membrane</location>
    </subcellularLocation>
</comment>
<keyword evidence="4" id="KW-0732">Signal</keyword>
<comment type="caution">
    <text evidence="5">The sequence shown here is derived from an EMBL/GenBank/DDBJ whole genome shotgun (WGS) entry which is preliminary data.</text>
</comment>
<dbReference type="Gene3D" id="2.40.170.20">
    <property type="entry name" value="TonB-dependent receptor, beta-barrel domain"/>
    <property type="match status" value="1"/>
</dbReference>
<dbReference type="Proteomes" id="UP000187417">
    <property type="component" value="Unassembled WGS sequence"/>
</dbReference>
<evidence type="ECO:0000256" key="1">
    <source>
        <dbReference type="ARBA" id="ARBA00004442"/>
    </source>
</evidence>
<sequence length="924" mass="104732">MKIKSLLIFVFTLMSLTAFAQSGGIKGKVVSREGRVAVDGVKVSVTPGEMTATTDGRGGFVIENVEPGEYTLQFEAPEFEPLTLVVRVDKMVRDINTVILVPEVLSTVMDDSIFAEFDTESGNDAQSLPSSLSASKDVFNNIASYRFSEMRFNVRGYDSQYSDVYLNGIRFNDAMTGYTPWSLWSGLNDATRNQEITNGSVMSDYGVGSIGGTTNINARASQVRQGLRVSLVNANSMYRFRAMVTYGSGLLDNGWSYALSVSTRQGGNSYVDGVYYNSYGYFASAEKIFNSRHRLGFTIMGAPTERGAQQASTQEAYDLVGNNYYNPNWGYQDGKMRNARVRNSHEPIAMINYTFDPNEHTQFNLATSFRFGKNGYSALTWYDGADPRPDYYRYMPSYKLLNATDLEAASMAAASLADQWMRNVGNIRHFDWDEMYQTNMNFRNAEDEAIYGPGARSNYIIEERHTDQLDWNLAAQISRIYKDNSRLTAGANVRINRTWYYDEVKDLLGGDYYVDVDKFAQRDFGDPIMAQNDMDYYNQYGHARAVREGDKFSYNYKAHLRSGGVWATYAARFGGFGMKLGAELGGLSMWREGLWRKGLFPDNSKGKSEKLEYFVYKAKGNFDYVINANHTFELNAVAMQNAPAFQSAFVSPRTRNSVTPGLTTEKVYGIDASYNLRYGDYKLRVSGYYTKVNDRSKVISFYDDVLKTYTNFALSGIDEQYFGLEVAASIPIYNGLSLNGAISWGQYTYTSNPNYVQIADNSAEPLNSGTVYWKDMRVESTPQTAMNIGLSYRGPHNIYASIDLNYYNNMYLSMNPLYRTDEVLLPTMTDEQIRELRSQEKFDSAYTLSASIGKNFYIQRRYTLGFSLQVNNILNNQNIKTGGYEQMRVQGIKTGKEITSYQKFAPKYFYLFGTTYYLNVYFRF</sequence>
<protein>
    <submittedName>
        <fullName evidence="5">Collagen-binding protein</fullName>
    </submittedName>
</protein>
<accession>A0A1Q6F4U0</accession>
<dbReference type="AlphaFoldDB" id="A0A1Q6F4U0"/>
<dbReference type="Pfam" id="PF13620">
    <property type="entry name" value="CarboxypepD_reg"/>
    <property type="match status" value="1"/>
</dbReference>
<dbReference type="SUPFAM" id="SSF49452">
    <property type="entry name" value="Starch-binding domain-like"/>
    <property type="match status" value="1"/>
</dbReference>
<keyword evidence="2" id="KW-0472">Membrane</keyword>
<dbReference type="STRING" id="28117.BHV66_07340"/>